<evidence type="ECO:0000313" key="9">
    <source>
        <dbReference type="Proteomes" id="UP000001595"/>
    </source>
</evidence>
<dbReference type="Pfam" id="PF00125">
    <property type="entry name" value="Histone"/>
    <property type="match status" value="1"/>
</dbReference>
<evidence type="ECO:0000256" key="5">
    <source>
        <dbReference type="ARBA" id="ARBA00022934"/>
    </source>
</evidence>
<reference evidence="8" key="3">
    <citation type="submission" date="2025-09" db="UniProtKB">
        <authorList>
            <consortium name="Ensembl"/>
        </authorList>
    </citation>
    <scope>IDENTIFICATION</scope>
</reference>
<dbReference type="PROSITE" id="PS00959">
    <property type="entry name" value="HISTONE_H3_2"/>
    <property type="match status" value="1"/>
</dbReference>
<dbReference type="PANTHER" id="PTHR11426">
    <property type="entry name" value="HISTONE H3"/>
    <property type="match status" value="1"/>
</dbReference>
<dbReference type="Proteomes" id="UP000001595">
    <property type="component" value="Chromosome 5"/>
</dbReference>
<dbReference type="FunFam" id="1.10.20.10:FF:000001">
    <property type="entry name" value="Histone H3"/>
    <property type="match status" value="1"/>
</dbReference>
<organism evidence="8 9">
    <name type="scientific">Pongo abelii</name>
    <name type="common">Sumatran orangutan</name>
    <name type="synonym">Pongo pygmaeus abelii</name>
    <dbReference type="NCBI Taxonomy" id="9601"/>
    <lineage>
        <taxon>Eukaryota</taxon>
        <taxon>Metazoa</taxon>
        <taxon>Chordata</taxon>
        <taxon>Craniata</taxon>
        <taxon>Vertebrata</taxon>
        <taxon>Euteleostomi</taxon>
        <taxon>Mammalia</taxon>
        <taxon>Eutheria</taxon>
        <taxon>Euarchontoglires</taxon>
        <taxon>Primates</taxon>
        <taxon>Haplorrhini</taxon>
        <taxon>Catarrhini</taxon>
        <taxon>Hominidae</taxon>
        <taxon>Pongo</taxon>
    </lineage>
</organism>
<dbReference type="PRINTS" id="PR00622">
    <property type="entry name" value="HISTONEH3"/>
</dbReference>
<dbReference type="InterPro" id="IPR009072">
    <property type="entry name" value="Histone-fold"/>
</dbReference>
<dbReference type="InterPro" id="IPR000164">
    <property type="entry name" value="Histone_H3/CENP-A"/>
</dbReference>
<dbReference type="SMART" id="SM00428">
    <property type="entry name" value="H3"/>
    <property type="match status" value="1"/>
</dbReference>
<feature type="region of interest" description="Disordered" evidence="6">
    <location>
        <begin position="1"/>
        <end position="42"/>
    </location>
</feature>
<dbReference type="Gene3D" id="1.10.20.10">
    <property type="entry name" value="Histone, subunit A"/>
    <property type="match status" value="1"/>
</dbReference>
<reference evidence="8 9" key="1">
    <citation type="submission" date="2008-02" db="EMBL/GenBank/DDBJ databases">
        <title>A 6x draft sequence assembly of the Pongo pygmaeus abelii genome.</title>
        <authorList>
            <person name="Wilson R.K."/>
            <person name="Mardis E."/>
        </authorList>
    </citation>
    <scope>NUCLEOTIDE SEQUENCE [LARGE SCALE GENOMIC DNA]</scope>
</reference>
<dbReference type="GO" id="GO:0031492">
    <property type="term" value="F:nucleosomal DNA binding"/>
    <property type="evidence" value="ECO:0007669"/>
    <property type="project" value="Ensembl"/>
</dbReference>
<dbReference type="InterPro" id="IPR007125">
    <property type="entry name" value="H2A/H2B/H3"/>
</dbReference>
<evidence type="ECO:0000256" key="3">
    <source>
        <dbReference type="ARBA" id="ARBA00022454"/>
    </source>
</evidence>
<keyword evidence="3" id="KW-0158">Chromosome</keyword>
<evidence type="ECO:0000256" key="2">
    <source>
        <dbReference type="ARBA" id="ARBA00010343"/>
    </source>
</evidence>
<dbReference type="GO" id="GO:0000786">
    <property type="term" value="C:nucleosome"/>
    <property type="evidence" value="ECO:0007669"/>
    <property type="project" value="Ensembl"/>
</dbReference>
<comment type="subcellular location">
    <subcellularLocation>
        <location evidence="1">Chromosome</location>
    </subcellularLocation>
</comment>
<feature type="compositionally biased region" description="Low complexity" evidence="6">
    <location>
        <begin position="1"/>
        <end position="16"/>
    </location>
</feature>
<dbReference type="AlphaFoldDB" id="A0A8I5YN91"/>
<sequence>MARTKQTARKATAWQAPRKPLATKAAGKRALPTGGIKKPHRYKPGTVALREIRKYQKSTQLLLRKLPFQRLVREIAQAISPDVRFQSAAIGALQEASEAYLVQLFEDTNLCAIHARRVTIMPRDMQLARRLRGEGP</sequence>
<evidence type="ECO:0000313" key="8">
    <source>
        <dbReference type="Ensembl" id="ENSPPYP00000028386.1"/>
    </source>
</evidence>
<accession>A0A8I5YN91</accession>
<evidence type="ECO:0000259" key="7">
    <source>
        <dbReference type="Pfam" id="PF00125"/>
    </source>
</evidence>
<keyword evidence="9" id="KW-1185">Reference proteome</keyword>
<feature type="domain" description="Core Histone H2A/H2B/H3" evidence="7">
    <location>
        <begin position="44"/>
        <end position="131"/>
    </location>
</feature>
<dbReference type="CDD" id="cd22911">
    <property type="entry name" value="HFD_H3"/>
    <property type="match status" value="1"/>
</dbReference>
<name>A0A8I5YN91_PONAB</name>
<dbReference type="Ensembl" id="ENSPPYT00000017855.2">
    <property type="protein sequence ID" value="ENSPPYP00000028386.1"/>
    <property type="gene ID" value="ENSPPYG00000032677.1"/>
</dbReference>
<evidence type="ECO:0000256" key="6">
    <source>
        <dbReference type="SAM" id="MobiDB-lite"/>
    </source>
</evidence>
<dbReference type="GO" id="GO:0046982">
    <property type="term" value="F:protein heterodimerization activity"/>
    <property type="evidence" value="ECO:0007669"/>
    <property type="project" value="InterPro"/>
</dbReference>
<dbReference type="OrthoDB" id="9530041at2759"/>
<keyword evidence="4" id="KW-0488">Methylation</keyword>
<dbReference type="GO" id="GO:0005654">
    <property type="term" value="C:nucleoplasm"/>
    <property type="evidence" value="ECO:0007669"/>
    <property type="project" value="Ensembl"/>
</dbReference>
<proteinExistence type="inferred from homology"/>
<protein>
    <submittedName>
        <fullName evidence="8">H3.Y histone 1</fullName>
    </submittedName>
</protein>
<evidence type="ECO:0000256" key="4">
    <source>
        <dbReference type="ARBA" id="ARBA00022481"/>
    </source>
</evidence>
<dbReference type="SUPFAM" id="SSF47113">
    <property type="entry name" value="Histone-fold"/>
    <property type="match status" value="1"/>
</dbReference>
<dbReference type="GeneTree" id="ENSGT01150000286903"/>
<gene>
    <name evidence="8" type="primary">H3Y1</name>
    <name evidence="8" type="synonym">LOC103889286</name>
</gene>
<dbReference type="OMA" id="KATDWQA"/>
<evidence type="ECO:0000256" key="1">
    <source>
        <dbReference type="ARBA" id="ARBA00004286"/>
    </source>
</evidence>
<comment type="similarity">
    <text evidence="2">Belongs to the histone H3 family.</text>
</comment>
<reference evidence="8" key="2">
    <citation type="submission" date="2025-08" db="UniProtKB">
        <authorList>
            <consortium name="Ensembl"/>
        </authorList>
    </citation>
    <scope>IDENTIFICATION</scope>
</reference>
<keyword evidence="5" id="KW-0164">Citrullination</keyword>
<dbReference type="GO" id="GO:0030527">
    <property type="term" value="F:structural constituent of chromatin"/>
    <property type="evidence" value="ECO:0007669"/>
    <property type="project" value="InterPro"/>
</dbReference>